<dbReference type="Proteomes" id="UP001329825">
    <property type="component" value="Chromosome 1"/>
</dbReference>
<evidence type="ECO:0000256" key="1">
    <source>
        <dbReference type="SAM" id="MobiDB-lite"/>
    </source>
</evidence>
<feature type="transmembrane region" description="Helical" evidence="2">
    <location>
        <begin position="380"/>
        <end position="402"/>
    </location>
</feature>
<evidence type="ECO:0000313" key="4">
    <source>
        <dbReference type="EMBL" id="WRT64160.1"/>
    </source>
</evidence>
<feature type="transmembrane region" description="Helical" evidence="2">
    <location>
        <begin position="336"/>
        <end position="359"/>
    </location>
</feature>
<feature type="signal peptide" evidence="3">
    <location>
        <begin position="1"/>
        <end position="29"/>
    </location>
</feature>
<protein>
    <submittedName>
        <fullName evidence="4">Uncharacterized protein</fullName>
    </submittedName>
</protein>
<feature type="transmembrane region" description="Helical" evidence="2">
    <location>
        <begin position="537"/>
        <end position="559"/>
    </location>
</feature>
<keyword evidence="2" id="KW-0812">Transmembrane</keyword>
<evidence type="ECO:0000313" key="5">
    <source>
        <dbReference type="Proteomes" id="UP001329825"/>
    </source>
</evidence>
<keyword evidence="2" id="KW-0472">Membrane</keyword>
<feature type="transmembrane region" description="Helical" evidence="2">
    <location>
        <begin position="438"/>
        <end position="456"/>
    </location>
</feature>
<dbReference type="EMBL" id="CP141881">
    <property type="protein sequence ID" value="WRT64160.1"/>
    <property type="molecule type" value="Genomic_DNA"/>
</dbReference>
<feature type="transmembrane region" description="Helical" evidence="2">
    <location>
        <begin position="499"/>
        <end position="525"/>
    </location>
</feature>
<feature type="compositionally biased region" description="Polar residues" evidence="1">
    <location>
        <begin position="686"/>
        <end position="700"/>
    </location>
</feature>
<gene>
    <name evidence="4" type="ORF">IL334_001089</name>
</gene>
<feature type="region of interest" description="Disordered" evidence="1">
    <location>
        <begin position="594"/>
        <end position="671"/>
    </location>
</feature>
<keyword evidence="3" id="KW-0732">Signal</keyword>
<evidence type="ECO:0000256" key="2">
    <source>
        <dbReference type="SAM" id="Phobius"/>
    </source>
</evidence>
<reference evidence="4 5" key="1">
    <citation type="submission" date="2024-01" db="EMBL/GenBank/DDBJ databases">
        <title>Comparative genomics of Cryptococcus and Kwoniella reveals pathogenesis evolution and contrasting modes of karyotype evolution via chromosome fusion or intercentromeric recombination.</title>
        <authorList>
            <person name="Coelho M.A."/>
            <person name="David-Palma M."/>
            <person name="Shea T."/>
            <person name="Bowers K."/>
            <person name="McGinley-Smith S."/>
            <person name="Mohammad A.W."/>
            <person name="Gnirke A."/>
            <person name="Yurkov A.M."/>
            <person name="Nowrousian M."/>
            <person name="Sun S."/>
            <person name="Cuomo C.A."/>
            <person name="Heitman J."/>
        </authorList>
    </citation>
    <scope>NUCLEOTIDE SEQUENCE [LARGE SCALE GENOMIC DNA]</scope>
    <source>
        <strain evidence="4">CBS 11374</strain>
    </source>
</reference>
<feature type="chain" id="PRO_5046056216" evidence="3">
    <location>
        <begin position="30"/>
        <end position="761"/>
    </location>
</feature>
<feature type="compositionally biased region" description="Low complexity" evidence="1">
    <location>
        <begin position="642"/>
        <end position="665"/>
    </location>
</feature>
<organism evidence="4 5">
    <name type="scientific">Kwoniella shivajii</name>
    <dbReference type="NCBI Taxonomy" id="564305"/>
    <lineage>
        <taxon>Eukaryota</taxon>
        <taxon>Fungi</taxon>
        <taxon>Dikarya</taxon>
        <taxon>Basidiomycota</taxon>
        <taxon>Agaricomycotina</taxon>
        <taxon>Tremellomycetes</taxon>
        <taxon>Tremellales</taxon>
        <taxon>Cryptococcaceae</taxon>
        <taxon>Kwoniella</taxon>
    </lineage>
</organism>
<sequence length="761" mass="85371">MMSSHMYISRFIQLCIIAILSIGIQDINGLSEFQVLQVVKGFADSYLSPKNIEVAKSINSTLFAEDVTGTADLSTNFDGRELSTLLFGLFVNTAQDPNDPSPFGSPISYNVTALLVQHHYVSTSIKFLFHYPVLSETYPIQIDAFMQVNDNGEIQQYDVSFRRWAWATDVIVPQLIPHMASNLNIKNTTDSSTILRQYLSSKVCKTATDFCTGSNQQYTDYDSCMSFLNERDIGEWYRMGEDNLVCRHLHVPMVSLRPSVHCAHIGPTGGDMCISRNYNQVVLDSHFPQGWLAPKFVTPENQDQIRGIQAVSGQDLNSALEISLSSGEGHSWDPTLYATALLGYFLLFYVCSNALWFVYFRKSSVFPTLGLEHQKNIVMYTMNIIFITIALALELVATPAFAGRYHLWEVQCLRTGGVLVSALYIFELIYRLKMRLPLIAHHFLTIIAISFTVTVFEYTQSMTYLISAVIWLFQATTEQPTFIGLLGYRLDWDPRAVSIILKVAAIQTSIFKSASAIGLMVYWGIHQNYAYRSMDKAWTAMVFIIAIGLLLTQIWGSWVTYCIGQKILHDPDLSQRKLKGSTLEVYQTIRLNSEHKKNNSSDTANDNDNVDDNDNHTEDDRYEVMTNKESHVTPTPLMRIPSLSLSVNSNSHNNQNLDPNSNSQSRNHRRSRLISRSSLLLDTCNLGDTSNEQPSTTSGGIPSALSPLLSSEDQHLFTAPATPARMDFPIATKPVVPRSEGQDTLRNSVISTDTTYLGKAL</sequence>
<dbReference type="RefSeq" id="XP_062788900.1">
    <property type="nucleotide sequence ID" value="XM_062932849.1"/>
</dbReference>
<feature type="region of interest" description="Disordered" evidence="1">
    <location>
        <begin position="685"/>
        <end position="707"/>
    </location>
</feature>
<feature type="compositionally biased region" description="Basic and acidic residues" evidence="1">
    <location>
        <begin position="613"/>
        <end position="631"/>
    </location>
</feature>
<keyword evidence="2" id="KW-1133">Transmembrane helix</keyword>
<feature type="transmembrane region" description="Helical" evidence="2">
    <location>
        <begin position="408"/>
        <end position="426"/>
    </location>
</feature>
<accession>A0ABZ1CSJ4</accession>
<keyword evidence="5" id="KW-1185">Reference proteome</keyword>
<proteinExistence type="predicted"/>
<dbReference type="GeneID" id="87953220"/>
<evidence type="ECO:0000256" key="3">
    <source>
        <dbReference type="SAM" id="SignalP"/>
    </source>
</evidence>
<name>A0ABZ1CSJ4_9TREE</name>